<dbReference type="EMBL" id="JAXARY010000004">
    <property type="protein sequence ID" value="MDX8126811.1"/>
    <property type="molecule type" value="Genomic_DNA"/>
</dbReference>
<dbReference type="InterPro" id="IPR006530">
    <property type="entry name" value="YD"/>
</dbReference>
<keyword evidence="2" id="KW-1185">Reference proteome</keyword>
<reference evidence="1 2" key="1">
    <citation type="submission" date="2023-11" db="EMBL/GenBank/DDBJ databases">
        <authorList>
            <person name="Ouyang M.-Y."/>
        </authorList>
    </citation>
    <scope>NUCLEOTIDE SEQUENCE [LARGE SCALE GENOMIC DNA]</scope>
    <source>
        <strain evidence="1 2">OY6</strain>
    </source>
</reference>
<evidence type="ECO:0000313" key="2">
    <source>
        <dbReference type="Proteomes" id="UP001284537"/>
    </source>
</evidence>
<dbReference type="Gene3D" id="2.180.10.10">
    <property type="entry name" value="RHS repeat-associated core"/>
    <property type="match status" value="2"/>
</dbReference>
<dbReference type="Pfam" id="PF05593">
    <property type="entry name" value="RHS_repeat"/>
    <property type="match status" value="4"/>
</dbReference>
<gene>
    <name evidence="1" type="ORF">QLH52_05925</name>
</gene>
<dbReference type="PANTHER" id="PTHR32305">
    <property type="match status" value="1"/>
</dbReference>
<evidence type="ECO:0008006" key="3">
    <source>
        <dbReference type="Google" id="ProtNLM"/>
    </source>
</evidence>
<dbReference type="NCBIfam" id="TIGR01643">
    <property type="entry name" value="YD_repeat_2x"/>
    <property type="match status" value="3"/>
</dbReference>
<name>A0ABU4UBI2_9GAMM</name>
<dbReference type="InterPro" id="IPR031325">
    <property type="entry name" value="RHS_repeat"/>
</dbReference>
<dbReference type="InterPro" id="IPR050708">
    <property type="entry name" value="T6SS_VgrG/RHS"/>
</dbReference>
<proteinExistence type="predicted"/>
<dbReference type="PANTHER" id="PTHR32305:SF15">
    <property type="entry name" value="PROTEIN RHSA-RELATED"/>
    <property type="match status" value="1"/>
</dbReference>
<accession>A0ABU4UBI2</accession>
<comment type="caution">
    <text evidence="1">The sequence shown here is derived from an EMBL/GenBank/DDBJ whole genome shotgun (WGS) entry which is preliminary data.</text>
</comment>
<protein>
    <recommendedName>
        <fullName evidence="3">YD repeat-containing protein</fullName>
    </recommendedName>
</protein>
<sequence>MVDEAGAAHTYSYDTANPFNRLSEADPASLSTQYQYDVAGNVTRITQPSGATTEYYNFTAFNAPQRIKDALGNWTLLKYDAKGNLTDTVKLKTGKVPTAGSTPALADIAAWSKRNYDAATGQPTQSKTLRDFGGATLGNFTGGTGPTVTTTYDASTLYPIQIARLGDKTGDGVINAADPADSATLQFDSLGRQIIGIDSDWQTVSSSYDADNLPITGTDAAGQPRDYFYDGDGRLTGQELVLNQNGQSRLWDSAFRRYDSAGRLAQTLDAGGHVSQYRYDAAGNLTQITDPDNYTLGFDYDAVNRWSKAYDKAGHAVERKLDAAGRVKLVTNPNGNSTLYSYWNASQDGRLKSVTQPKVGSYTLGQVRQFDYDAPGQIVKTTDTPAAGSTEAVRDTLNCYDALGRLIRVAGPAYVDQNPTSVTFNQTIRPVYNNLGHLTEIKAGQTTADGGTAINADSGVSASDTVTTQVSYVNDDFGRKLSETDANNQVTTYTYDLNNNVKTQQTPGAGGHTLTYVWDYGHQLLSVTAEDGRKIEYDRNFRDAGIRYQCWFNYGRSRGEARWSDCGRGD</sequence>
<organism evidence="1 2">
    <name type="scientific">Methylomonas defluvii</name>
    <dbReference type="NCBI Taxonomy" id="3045149"/>
    <lineage>
        <taxon>Bacteria</taxon>
        <taxon>Pseudomonadati</taxon>
        <taxon>Pseudomonadota</taxon>
        <taxon>Gammaproteobacteria</taxon>
        <taxon>Methylococcales</taxon>
        <taxon>Methylococcaceae</taxon>
        <taxon>Methylomonas</taxon>
    </lineage>
</organism>
<evidence type="ECO:0000313" key="1">
    <source>
        <dbReference type="EMBL" id="MDX8126811.1"/>
    </source>
</evidence>
<dbReference type="Proteomes" id="UP001284537">
    <property type="component" value="Unassembled WGS sequence"/>
</dbReference>